<dbReference type="Proteomes" id="UP000663859">
    <property type="component" value="Unassembled WGS sequence"/>
</dbReference>
<dbReference type="AlphaFoldDB" id="A0A8J2BPA9"/>
<reference evidence="2" key="1">
    <citation type="submission" date="2021-02" db="EMBL/GenBank/DDBJ databases">
        <authorList>
            <person name="Cremers G."/>
            <person name="Picone N."/>
        </authorList>
    </citation>
    <scope>NUCLEOTIDE SEQUENCE</scope>
    <source>
        <strain evidence="2">PQ17</strain>
    </source>
</reference>
<proteinExistence type="predicted"/>
<sequence length="230" mass="25492">MRRSPSGWSEVFFCHMRVRISMKKRKRSFLPRFGWIPQEFSSRRVQARGKNGFEPPTAAQAHGGKLRSGIRKSGKVIRKLKQKMPGSGVLPEKSRLTILGTKLPAPLAEEESPAAASLFGFPPPLPVKNVSSKKTDAPTHADWKKNGQAERRTEFFLLGSEDKTPGNPSCQARVSPDRNLSGFSVAATGRMGEPEPIPGFSRPAFHLRPKGDPPGSFRRRDGDRENPRRG</sequence>
<protein>
    <submittedName>
        <fullName evidence="2">Uncharacterized protein</fullName>
    </submittedName>
</protein>
<feature type="compositionally biased region" description="Basic and acidic residues" evidence="1">
    <location>
        <begin position="218"/>
        <end position="230"/>
    </location>
</feature>
<feature type="region of interest" description="Disordered" evidence="1">
    <location>
        <begin position="188"/>
        <end position="230"/>
    </location>
</feature>
<evidence type="ECO:0000313" key="2">
    <source>
        <dbReference type="EMBL" id="CAF0703777.1"/>
    </source>
</evidence>
<keyword evidence="3" id="KW-1185">Reference proteome</keyword>
<organism evidence="2 3">
    <name type="scientific">Candidatus Methylacidithermus pantelleriae</name>
    <dbReference type="NCBI Taxonomy" id="2744239"/>
    <lineage>
        <taxon>Bacteria</taxon>
        <taxon>Pseudomonadati</taxon>
        <taxon>Verrucomicrobiota</taxon>
        <taxon>Methylacidiphilae</taxon>
        <taxon>Methylacidiphilales</taxon>
        <taxon>Methylacidiphilaceae</taxon>
        <taxon>Candidatus Methylacidithermus</taxon>
    </lineage>
</organism>
<comment type="caution">
    <text evidence="2">The sequence shown here is derived from an EMBL/GenBank/DDBJ whole genome shotgun (WGS) entry which is preliminary data.</text>
</comment>
<dbReference type="EMBL" id="CAJNOB010000056">
    <property type="protein sequence ID" value="CAF0703777.1"/>
    <property type="molecule type" value="Genomic_DNA"/>
</dbReference>
<feature type="region of interest" description="Disordered" evidence="1">
    <location>
        <begin position="50"/>
        <end position="72"/>
    </location>
</feature>
<evidence type="ECO:0000313" key="3">
    <source>
        <dbReference type="Proteomes" id="UP000663859"/>
    </source>
</evidence>
<evidence type="ECO:0000256" key="1">
    <source>
        <dbReference type="SAM" id="MobiDB-lite"/>
    </source>
</evidence>
<gene>
    <name evidence="2" type="ORF">MPNT_60099</name>
</gene>
<name>A0A8J2BPA9_9BACT</name>
<accession>A0A8J2BPA9</accession>